<proteinExistence type="inferred from homology"/>
<evidence type="ECO:0000256" key="12">
    <source>
        <dbReference type="RuleBase" id="RU000363"/>
    </source>
</evidence>
<dbReference type="GO" id="GO:0016020">
    <property type="term" value="C:membrane"/>
    <property type="evidence" value="ECO:0007669"/>
    <property type="project" value="UniProtKB-SubCell"/>
</dbReference>
<name>A0AAV9N5U1_9EURO</name>
<dbReference type="InterPro" id="IPR002347">
    <property type="entry name" value="SDR_fam"/>
</dbReference>
<evidence type="ECO:0000313" key="15">
    <source>
        <dbReference type="Proteomes" id="UP001358417"/>
    </source>
</evidence>
<gene>
    <name evidence="14" type="ORF">LTR84_003647</name>
</gene>
<dbReference type="Proteomes" id="UP001358417">
    <property type="component" value="Unassembled WGS sequence"/>
</dbReference>
<evidence type="ECO:0000256" key="6">
    <source>
        <dbReference type="ARBA" id="ARBA00023002"/>
    </source>
</evidence>
<dbReference type="AlphaFoldDB" id="A0AAV9N5U1"/>
<dbReference type="PROSITE" id="PS00061">
    <property type="entry name" value="ADH_SHORT"/>
    <property type="match status" value="1"/>
</dbReference>
<evidence type="ECO:0000256" key="13">
    <source>
        <dbReference type="SAM" id="SignalP"/>
    </source>
</evidence>
<organism evidence="14 15">
    <name type="scientific">Exophiala bonariae</name>
    <dbReference type="NCBI Taxonomy" id="1690606"/>
    <lineage>
        <taxon>Eukaryota</taxon>
        <taxon>Fungi</taxon>
        <taxon>Dikarya</taxon>
        <taxon>Ascomycota</taxon>
        <taxon>Pezizomycotina</taxon>
        <taxon>Eurotiomycetes</taxon>
        <taxon>Chaetothyriomycetidae</taxon>
        <taxon>Chaetothyriales</taxon>
        <taxon>Herpotrichiellaceae</taxon>
        <taxon>Exophiala</taxon>
    </lineage>
</organism>
<dbReference type="RefSeq" id="XP_064704952.1">
    <property type="nucleotide sequence ID" value="XM_064847231.1"/>
</dbReference>
<dbReference type="FunFam" id="3.40.50.720:FF:000131">
    <property type="entry name" value="Short-chain dehydrogenase/reductase 3"/>
    <property type="match status" value="1"/>
</dbReference>
<dbReference type="PRINTS" id="PR00080">
    <property type="entry name" value="SDRFAMILY"/>
</dbReference>
<keyword evidence="7" id="KW-0443">Lipid metabolism</keyword>
<evidence type="ECO:0000256" key="4">
    <source>
        <dbReference type="ARBA" id="ARBA00022857"/>
    </source>
</evidence>
<dbReference type="GeneID" id="89971830"/>
<evidence type="ECO:0000256" key="7">
    <source>
        <dbReference type="ARBA" id="ARBA00023098"/>
    </source>
</evidence>
<keyword evidence="6" id="KW-0560">Oxidoreductase</keyword>
<keyword evidence="15" id="KW-1185">Reference proteome</keyword>
<evidence type="ECO:0000256" key="5">
    <source>
        <dbReference type="ARBA" id="ARBA00022989"/>
    </source>
</evidence>
<dbReference type="PANTHER" id="PTHR24322:SF736">
    <property type="entry name" value="RETINOL DEHYDROGENASE 10"/>
    <property type="match status" value="1"/>
</dbReference>
<dbReference type="InterPro" id="IPR036291">
    <property type="entry name" value="NAD(P)-bd_dom_sf"/>
</dbReference>
<comment type="subcellular location">
    <subcellularLocation>
        <location evidence="1">Membrane</location>
        <topology evidence="1">Multi-pass membrane protein</topology>
    </subcellularLocation>
</comment>
<comment type="caution">
    <text evidence="14">The sequence shown here is derived from an EMBL/GenBank/DDBJ whole genome shotgun (WGS) entry which is preliminary data.</text>
</comment>
<sequence length="349" mass="37718">MSGSISPLRSILILLQPLVSGALLAATHWYPEEVKTFLSSTIIKDTVGLSTIKAGLLPIVLFLVYHANKHLDRLALNNFTSDTTWDWKREVVLVTGGSSGIGAAIVRDFSRRGITVVNVDISPPPPSKGSTPLSKVHFYKLDVRSSAALSAVAEKIRGEVGAPTVVINNAGLGGGQLVLDESDETLERTVAVNLVAHFKIAKEFAPDMIAKNHGHVVTVASMASFVAVTSSASYAATKAGVLAFHEAFAGELRWRHRASRVRMTSVHPMYVRTALTEALVTSAQWKKTPQVLLEAEDVAAAVVAQVLKGESAQLILPPRMGFVTTLRGWPHWMQIYARGLSRDLIFNPK</sequence>
<dbReference type="Gene3D" id="3.40.50.720">
    <property type="entry name" value="NAD(P)-binding Rossmann-like Domain"/>
    <property type="match status" value="1"/>
</dbReference>
<evidence type="ECO:0000256" key="1">
    <source>
        <dbReference type="ARBA" id="ARBA00004141"/>
    </source>
</evidence>
<dbReference type="PANTHER" id="PTHR24322">
    <property type="entry name" value="PKSB"/>
    <property type="match status" value="1"/>
</dbReference>
<dbReference type="PRINTS" id="PR00081">
    <property type="entry name" value="GDHRDH"/>
</dbReference>
<evidence type="ECO:0000256" key="9">
    <source>
        <dbReference type="ARBA" id="ARBA00059620"/>
    </source>
</evidence>
<evidence type="ECO:0000256" key="8">
    <source>
        <dbReference type="ARBA" id="ARBA00023136"/>
    </source>
</evidence>
<dbReference type="InterPro" id="IPR020904">
    <property type="entry name" value="Sc_DH/Rdtase_CS"/>
</dbReference>
<evidence type="ECO:0000256" key="2">
    <source>
        <dbReference type="ARBA" id="ARBA00006484"/>
    </source>
</evidence>
<feature type="signal peptide" evidence="13">
    <location>
        <begin position="1"/>
        <end position="21"/>
    </location>
</feature>
<dbReference type="SUPFAM" id="SSF51735">
    <property type="entry name" value="NAD(P)-binding Rossmann-fold domains"/>
    <property type="match status" value="1"/>
</dbReference>
<protein>
    <recommendedName>
        <fullName evidence="10">Short-chain dehydrogenase/reductase 3</fullName>
    </recommendedName>
    <alternativeName>
        <fullName evidence="11">Retinal short-chain dehydrogenase/reductase 1</fullName>
    </alternativeName>
</protein>
<evidence type="ECO:0000256" key="3">
    <source>
        <dbReference type="ARBA" id="ARBA00022692"/>
    </source>
</evidence>
<dbReference type="Pfam" id="PF00106">
    <property type="entry name" value="adh_short"/>
    <property type="match status" value="1"/>
</dbReference>
<comment type="similarity">
    <text evidence="2 12">Belongs to the short-chain dehydrogenases/reductases (SDR) family.</text>
</comment>
<evidence type="ECO:0000256" key="11">
    <source>
        <dbReference type="ARBA" id="ARBA00082544"/>
    </source>
</evidence>
<reference evidence="14 15" key="1">
    <citation type="submission" date="2023-08" db="EMBL/GenBank/DDBJ databases">
        <title>Black Yeasts Isolated from many extreme environments.</title>
        <authorList>
            <person name="Coleine C."/>
            <person name="Stajich J.E."/>
            <person name="Selbmann L."/>
        </authorList>
    </citation>
    <scope>NUCLEOTIDE SEQUENCE [LARGE SCALE GENOMIC DNA]</scope>
    <source>
        <strain evidence="14 15">CCFEE 5792</strain>
    </source>
</reference>
<keyword evidence="8" id="KW-0472">Membrane</keyword>
<evidence type="ECO:0000256" key="10">
    <source>
        <dbReference type="ARBA" id="ARBA00068717"/>
    </source>
</evidence>
<keyword evidence="3" id="KW-0812">Transmembrane</keyword>
<feature type="chain" id="PRO_5043407032" description="Short-chain dehydrogenase/reductase 3" evidence="13">
    <location>
        <begin position="22"/>
        <end position="349"/>
    </location>
</feature>
<comment type="function">
    <text evidence="9">Catalyzes the reduction of all-trans-retinal to all-trans-retinol in the presence of NADPH.</text>
</comment>
<keyword evidence="4" id="KW-0521">NADP</keyword>
<keyword evidence="13" id="KW-0732">Signal</keyword>
<dbReference type="EMBL" id="JAVRRD010000017">
    <property type="protein sequence ID" value="KAK5050366.1"/>
    <property type="molecule type" value="Genomic_DNA"/>
</dbReference>
<evidence type="ECO:0000313" key="14">
    <source>
        <dbReference type="EMBL" id="KAK5050366.1"/>
    </source>
</evidence>
<keyword evidence="5" id="KW-1133">Transmembrane helix</keyword>
<accession>A0AAV9N5U1</accession>
<dbReference type="GO" id="GO:0052650">
    <property type="term" value="F:all-trans-retinol dehydrogenase (NADP+) activity"/>
    <property type="evidence" value="ECO:0007669"/>
    <property type="project" value="UniProtKB-ARBA"/>
</dbReference>